<comment type="similarity">
    <text evidence="1">Belongs to the CWC26 family.</text>
</comment>
<dbReference type="InterPro" id="IPR051112">
    <property type="entry name" value="CWC26_splicing_factor"/>
</dbReference>
<dbReference type="STRING" id="402676.B6JUZ5"/>
<dbReference type="Proteomes" id="UP000001744">
    <property type="component" value="Unassembled WGS sequence"/>
</dbReference>
<evidence type="ECO:0000256" key="2">
    <source>
        <dbReference type="SAM" id="Coils"/>
    </source>
</evidence>
<dbReference type="GeneID" id="7051044"/>
<evidence type="ECO:0000256" key="1">
    <source>
        <dbReference type="ARBA" id="ARBA00011069"/>
    </source>
</evidence>
<evidence type="ECO:0000313" key="3">
    <source>
        <dbReference type="EMBL" id="EEB05099.1"/>
    </source>
</evidence>
<protein>
    <submittedName>
        <fullName evidence="3">Complexed with Cdc5 protein Cwf26</fullName>
    </submittedName>
</protein>
<dbReference type="eggNOG" id="KOG2654">
    <property type="taxonomic scope" value="Eukaryota"/>
</dbReference>
<dbReference type="GO" id="GO:0000974">
    <property type="term" value="C:Prp19 complex"/>
    <property type="evidence" value="ECO:0007669"/>
    <property type="project" value="EnsemblFungi"/>
</dbReference>
<dbReference type="JaponicusDB" id="SJAG_00094">
    <property type="gene designation" value="cwf26"/>
</dbReference>
<dbReference type="GO" id="GO:0005684">
    <property type="term" value="C:U2-type spliceosomal complex"/>
    <property type="evidence" value="ECO:0000318"/>
    <property type="project" value="GO_Central"/>
</dbReference>
<evidence type="ECO:0000313" key="4">
    <source>
        <dbReference type="JaponicusDB" id="SJAG_00094"/>
    </source>
</evidence>
<dbReference type="OMA" id="NGFENRW"/>
<dbReference type="HOGENOM" id="CLU_024195_0_1_1"/>
<dbReference type="EMBL" id="KE651166">
    <property type="protein sequence ID" value="EEB05099.1"/>
    <property type="molecule type" value="Genomic_DNA"/>
</dbReference>
<evidence type="ECO:0000313" key="5">
    <source>
        <dbReference type="Proteomes" id="UP000001744"/>
    </source>
</evidence>
<sequence>MSTAEYIAKRYLTKDGGSKKRKKKQKVRENLEIQDDDSADLWAAEENTQEKEALLYGNAVQNDILANDTVRISESIDVKPLGGWKPVGERAIANSVPAVSEDLADQDAKPKYGLVTGKEIAEKTRRERLLEQQRLNAISEEELQKSQKTVYRDATGRRVDIQLIRREASQRLEEERRKELEKKRQQQGEVQLAEQQRLQEELEKMKTAPLARYADDKELNETLRRRSRWNDPAASFLKNKPTGPSSTYQGYAPPNRFDILPGHMWDGVVRGNGFENRWFQRRNELQSREFEAYKWSVEDM</sequence>
<organism evidence="3 5">
    <name type="scientific">Schizosaccharomyces japonicus (strain yFS275 / FY16936)</name>
    <name type="common">Fission yeast</name>
    <dbReference type="NCBI Taxonomy" id="402676"/>
    <lineage>
        <taxon>Eukaryota</taxon>
        <taxon>Fungi</taxon>
        <taxon>Dikarya</taxon>
        <taxon>Ascomycota</taxon>
        <taxon>Taphrinomycotina</taxon>
        <taxon>Schizosaccharomycetes</taxon>
        <taxon>Schizosaccharomycetales</taxon>
        <taxon>Schizosaccharomycetaceae</taxon>
        <taxon>Schizosaccharomyces</taxon>
    </lineage>
</organism>
<reference evidence="3 5" key="1">
    <citation type="journal article" date="2011" name="Science">
        <title>Comparative functional genomics of the fission yeasts.</title>
        <authorList>
            <person name="Rhind N."/>
            <person name="Chen Z."/>
            <person name="Yassour M."/>
            <person name="Thompson D.A."/>
            <person name="Haas B.J."/>
            <person name="Habib N."/>
            <person name="Wapinski I."/>
            <person name="Roy S."/>
            <person name="Lin M.F."/>
            <person name="Heiman D.I."/>
            <person name="Young S.K."/>
            <person name="Furuya K."/>
            <person name="Guo Y."/>
            <person name="Pidoux A."/>
            <person name="Chen H.M."/>
            <person name="Robbertse B."/>
            <person name="Goldberg J.M."/>
            <person name="Aoki K."/>
            <person name="Bayne E.H."/>
            <person name="Berlin A.M."/>
            <person name="Desjardins C.A."/>
            <person name="Dobbs E."/>
            <person name="Dukaj L."/>
            <person name="Fan L."/>
            <person name="FitzGerald M.G."/>
            <person name="French C."/>
            <person name="Gujja S."/>
            <person name="Hansen K."/>
            <person name="Keifenheim D."/>
            <person name="Levin J.Z."/>
            <person name="Mosher R.A."/>
            <person name="Mueller C.A."/>
            <person name="Pfiffner J."/>
            <person name="Priest M."/>
            <person name="Russ C."/>
            <person name="Smialowska A."/>
            <person name="Swoboda P."/>
            <person name="Sykes S.M."/>
            <person name="Vaughn M."/>
            <person name="Vengrova S."/>
            <person name="Yoder R."/>
            <person name="Zeng Q."/>
            <person name="Allshire R."/>
            <person name="Baulcombe D."/>
            <person name="Birren B.W."/>
            <person name="Brown W."/>
            <person name="Ekwall K."/>
            <person name="Kellis M."/>
            <person name="Leatherwood J."/>
            <person name="Levin H."/>
            <person name="Margalit H."/>
            <person name="Martienssen R."/>
            <person name="Nieduszynski C.A."/>
            <person name="Spatafora J.W."/>
            <person name="Friedman N."/>
            <person name="Dalgaard J.Z."/>
            <person name="Baumann P."/>
            <person name="Niki H."/>
            <person name="Regev A."/>
            <person name="Nusbaum C."/>
        </authorList>
    </citation>
    <scope>NUCLEOTIDE SEQUENCE [LARGE SCALE GENOMIC DNA]</scope>
    <source>
        <strain evidence="5">yFS275 / FY16936</strain>
    </source>
</reference>
<dbReference type="Pfam" id="PF09736">
    <property type="entry name" value="Bud13"/>
    <property type="match status" value="1"/>
</dbReference>
<dbReference type="PANTHER" id="PTHR31809:SF0">
    <property type="entry name" value="BUD13 HOMOLOG"/>
    <property type="match status" value="1"/>
</dbReference>
<dbReference type="OrthoDB" id="6022at2759"/>
<keyword evidence="5" id="KW-1185">Reference proteome</keyword>
<dbReference type="VEuPathDB" id="FungiDB:SJAG_00094"/>
<dbReference type="AlphaFoldDB" id="B6JUZ5"/>
<accession>B6JUZ5</accession>
<dbReference type="RefSeq" id="XP_002171392.1">
    <property type="nucleotide sequence ID" value="XM_002171356.2"/>
</dbReference>
<proteinExistence type="inferred from homology"/>
<dbReference type="InterPro" id="IPR018609">
    <property type="entry name" value="Bud13"/>
</dbReference>
<dbReference type="GO" id="GO:0000398">
    <property type="term" value="P:mRNA splicing, via spliceosome"/>
    <property type="evidence" value="ECO:0000318"/>
    <property type="project" value="GO_Central"/>
</dbReference>
<keyword evidence="2" id="KW-0175">Coiled coil</keyword>
<feature type="coiled-coil region" evidence="2">
    <location>
        <begin position="165"/>
        <end position="203"/>
    </location>
</feature>
<dbReference type="PANTHER" id="PTHR31809">
    <property type="entry name" value="BUD13 HOMOLOG"/>
    <property type="match status" value="1"/>
</dbReference>
<gene>
    <name evidence="4" type="primary">cwf26</name>
    <name evidence="3" type="ORF">SJAG_00094</name>
</gene>
<name>B6JUZ5_SCHJY</name>